<dbReference type="EMBL" id="JAGRRH010000007">
    <property type="protein sequence ID" value="KAG7365920.1"/>
    <property type="molecule type" value="Genomic_DNA"/>
</dbReference>
<evidence type="ECO:0000256" key="3">
    <source>
        <dbReference type="SAM" id="Phobius"/>
    </source>
</evidence>
<keyword evidence="2" id="KW-0934">Plastid</keyword>
<dbReference type="AlphaFoldDB" id="A0A9K3Q0G9"/>
<sequence>MKIAIVFLLLLTTLVSTRTVVCGFVVTSSSTTTTTTRTASYQSIQTIISKRRQQQQHNHDGAATRNKCRQKSCGIIIKASEKEEFLPETSFGAEVVPEGQRPVNEYLDMKRAPLFGWASNEVGTDGLLLRLAIIYVVVFATVGYPIAGATFTQDGFLLQKIAAANVGTLGLVLAVLVRLYSGWGYVAARLQSKVIEYEETGWYDGNFEPKTEAELKRDRFLYQSDVRPAVDRLKVLTLSAATLWVASCVGLNVATSMKPVFNEYDPTVLERVRYDEDFANKAAQQSGGRPTYCDNRYYRAVANGGQGCN</sequence>
<comment type="caution">
    <text evidence="5">The sequence shown here is derived from an EMBL/GenBank/DDBJ whole genome shotgun (WGS) entry which is preliminary data.</text>
</comment>
<proteinExistence type="predicted"/>
<dbReference type="OrthoDB" id="192326at2759"/>
<evidence type="ECO:0000256" key="1">
    <source>
        <dbReference type="ARBA" id="ARBA00004474"/>
    </source>
</evidence>
<feature type="transmembrane region" description="Helical" evidence="3">
    <location>
        <begin position="127"/>
        <end position="149"/>
    </location>
</feature>
<dbReference type="Proteomes" id="UP000693970">
    <property type="component" value="Unassembled WGS sequence"/>
</dbReference>
<reference evidence="5" key="1">
    <citation type="journal article" date="2021" name="Sci. Rep.">
        <title>Diploid genomic architecture of Nitzschia inconspicua, an elite biomass production diatom.</title>
        <authorList>
            <person name="Oliver A."/>
            <person name="Podell S."/>
            <person name="Pinowska A."/>
            <person name="Traller J.C."/>
            <person name="Smith S.R."/>
            <person name="McClure R."/>
            <person name="Beliaev A."/>
            <person name="Bohutskyi P."/>
            <person name="Hill E.A."/>
            <person name="Rabines A."/>
            <person name="Zheng H."/>
            <person name="Allen L.Z."/>
            <person name="Kuo A."/>
            <person name="Grigoriev I.V."/>
            <person name="Allen A.E."/>
            <person name="Hazlebeck D."/>
            <person name="Allen E.E."/>
        </authorList>
    </citation>
    <scope>NUCLEOTIDE SEQUENCE</scope>
    <source>
        <strain evidence="5">Hildebrandi</strain>
    </source>
</reference>
<feature type="chain" id="PRO_5039931270" evidence="4">
    <location>
        <begin position="18"/>
        <end position="309"/>
    </location>
</feature>
<keyword evidence="3" id="KW-0812">Transmembrane</keyword>
<comment type="subcellular location">
    <subcellularLocation>
        <location evidence="1">Plastid</location>
    </subcellularLocation>
</comment>
<feature type="signal peptide" evidence="4">
    <location>
        <begin position="1"/>
        <end position="17"/>
    </location>
</feature>
<evidence type="ECO:0000313" key="6">
    <source>
        <dbReference type="Proteomes" id="UP000693970"/>
    </source>
</evidence>
<keyword evidence="6" id="KW-1185">Reference proteome</keyword>
<evidence type="ECO:0000313" key="5">
    <source>
        <dbReference type="EMBL" id="KAG7365920.1"/>
    </source>
</evidence>
<organism evidence="5 6">
    <name type="scientific">Nitzschia inconspicua</name>
    <dbReference type="NCBI Taxonomy" id="303405"/>
    <lineage>
        <taxon>Eukaryota</taxon>
        <taxon>Sar</taxon>
        <taxon>Stramenopiles</taxon>
        <taxon>Ochrophyta</taxon>
        <taxon>Bacillariophyta</taxon>
        <taxon>Bacillariophyceae</taxon>
        <taxon>Bacillariophycidae</taxon>
        <taxon>Bacillariales</taxon>
        <taxon>Bacillariaceae</taxon>
        <taxon>Nitzschia</taxon>
    </lineage>
</organism>
<accession>A0A9K3Q0G9</accession>
<gene>
    <name evidence="5" type="ORF">IV203_028590</name>
</gene>
<feature type="transmembrane region" description="Helical" evidence="3">
    <location>
        <begin position="161"/>
        <end position="180"/>
    </location>
</feature>
<evidence type="ECO:0000256" key="4">
    <source>
        <dbReference type="SAM" id="SignalP"/>
    </source>
</evidence>
<evidence type="ECO:0000256" key="2">
    <source>
        <dbReference type="ARBA" id="ARBA00022640"/>
    </source>
</evidence>
<protein>
    <submittedName>
        <fullName evidence="5">DUF1230 domain containing protein</fullName>
    </submittedName>
</protein>
<reference evidence="5" key="2">
    <citation type="submission" date="2021-04" db="EMBL/GenBank/DDBJ databases">
        <authorList>
            <person name="Podell S."/>
        </authorList>
    </citation>
    <scope>NUCLEOTIDE SEQUENCE</scope>
    <source>
        <strain evidence="5">Hildebrandi</strain>
    </source>
</reference>
<dbReference type="Pfam" id="PF06799">
    <property type="entry name" value="CGLD27-like"/>
    <property type="match status" value="1"/>
</dbReference>
<keyword evidence="3" id="KW-1133">Transmembrane helix</keyword>
<dbReference type="GO" id="GO:0009536">
    <property type="term" value="C:plastid"/>
    <property type="evidence" value="ECO:0007669"/>
    <property type="project" value="UniProtKB-SubCell"/>
</dbReference>
<dbReference type="InterPro" id="IPR009631">
    <property type="entry name" value="CGLD27-like"/>
</dbReference>
<dbReference type="PANTHER" id="PTHR34214">
    <property type="match status" value="1"/>
</dbReference>
<dbReference type="PANTHER" id="PTHR34214:SF3">
    <property type="entry name" value="PROTEIN CONSERVED IN THE GREEN LINEAGE AND DIATOMS 27, CHLOROPLASTIC"/>
    <property type="match status" value="1"/>
</dbReference>
<keyword evidence="4" id="KW-0732">Signal</keyword>
<keyword evidence="3" id="KW-0472">Membrane</keyword>
<name>A0A9K3Q0G9_9STRA</name>